<proteinExistence type="predicted"/>
<accession>A0AAU7X7K8</accession>
<dbReference type="AlphaFoldDB" id="A0AAU7X7K8"/>
<name>A0AAU7X7K8_9HYPH</name>
<gene>
    <name evidence="1" type="ORF">ABS361_16955</name>
</gene>
<dbReference type="KEGG" id="mflg:ABS361_16955"/>
<organism evidence="1">
    <name type="scientific">Methyloraptor flagellatus</name>
    <dbReference type="NCBI Taxonomy" id="3162530"/>
    <lineage>
        <taxon>Bacteria</taxon>
        <taxon>Pseudomonadati</taxon>
        <taxon>Pseudomonadota</taxon>
        <taxon>Alphaproteobacteria</taxon>
        <taxon>Hyphomicrobiales</taxon>
        <taxon>Ancalomicrobiaceae</taxon>
        <taxon>Methyloraptor</taxon>
    </lineage>
</organism>
<dbReference type="RefSeq" id="WP_407048849.1">
    <property type="nucleotide sequence ID" value="NZ_CP158568.1"/>
</dbReference>
<reference evidence="1" key="1">
    <citation type="submission" date="2024-06" db="EMBL/GenBank/DDBJ databases">
        <title>Methylostella associata gen. nov., sp. nov., a novel Ancalomicrobiaceae-affiliated facultatively methylotrophic bacteria that feed on methanotrophs of the genus Methylococcus.</title>
        <authorList>
            <person name="Saltykova V."/>
            <person name="Danilova O.V."/>
            <person name="Oshkin I.Y."/>
            <person name="Belova S.E."/>
            <person name="Pimenov N.V."/>
            <person name="Dedysh S.N."/>
        </authorList>
    </citation>
    <scope>NUCLEOTIDE SEQUENCE</scope>
    <source>
        <strain evidence="1">S20</strain>
    </source>
</reference>
<evidence type="ECO:0008006" key="2">
    <source>
        <dbReference type="Google" id="ProtNLM"/>
    </source>
</evidence>
<evidence type="ECO:0000313" key="1">
    <source>
        <dbReference type="EMBL" id="XBY43747.1"/>
    </source>
</evidence>
<sequence>MLVYGDQEDIVAVLPQLRRLRDRLVQAAQRPPSAGAASDLLDLFVDAGALAQGLVDADCHAAGEVDRTTPDTEALCAWMLALARLIEAEAASDAFVHRWALRAAMATTDLLLLRDWPTRVAVRHAEGFAHYGLYPDQFLAAGRRLAADAAGPPVVIGLRSIGLPLAALVAAASGAESFVTLRPVGDPFARHLSVDPVLVDRLAAPDETRIAIVDEGPGLSGSSFGATADLLEQHGVPRSRLVFCPGHAGDLGSAAQPAHRARWAEVQRIVIDFDTVFLGADRRLERLVGAALGAPARLVADLSAGRWRGARRFRRPPAVDAGKERRKFLFETPDGPVLAKFAGLGSPARAAVARQRRLAEAGFAPAVLGDVYGFVLDRFERDAAILDPQGPDRDRFLDRLGDYLGFRAAAFPADRTGASLETLAEMLRINVAEELGIRHDGMADLAGRLSGRHGHPVHIDGRLRACEWLMLPDGRILKTDAVDHDRSHDLIGPQDIAWDIAGATVEFDLDLAERDRLITRIELAADRAVDRALLDFLIPCYAAFQLGAWRFAHDAAADERSAIETEIARYVRWLGRTIIPSGNIFQSGTSFETSALRLPSLP</sequence>
<dbReference type="EMBL" id="CP158568">
    <property type="protein sequence ID" value="XBY43747.1"/>
    <property type="molecule type" value="Genomic_DNA"/>
</dbReference>
<protein>
    <recommendedName>
        <fullName evidence="2">Cell division protein FtsK</fullName>
    </recommendedName>
</protein>